<feature type="transmembrane region" description="Helical" evidence="10">
    <location>
        <begin position="46"/>
        <end position="70"/>
    </location>
</feature>
<comment type="similarity">
    <text evidence="9">Belongs to the G-protein coupled receptor 1 family.</text>
</comment>
<keyword evidence="4 10" id="KW-1133">Transmembrane helix</keyword>
<keyword evidence="3 9" id="KW-0812">Transmembrane</keyword>
<dbReference type="OrthoDB" id="9615015at2759"/>
<dbReference type="GO" id="GO:0005886">
    <property type="term" value="C:plasma membrane"/>
    <property type="evidence" value="ECO:0007669"/>
    <property type="project" value="UniProtKB-SubCell"/>
</dbReference>
<name>A0A8C4WPU3_9SAUR</name>
<evidence type="ECO:0000256" key="7">
    <source>
        <dbReference type="ARBA" id="ARBA00023170"/>
    </source>
</evidence>
<keyword evidence="7 9" id="KW-0675">Receptor</keyword>
<dbReference type="GO" id="GO:0004930">
    <property type="term" value="F:G protein-coupled receptor activity"/>
    <property type="evidence" value="ECO:0007669"/>
    <property type="project" value="UniProtKB-KW"/>
</dbReference>
<dbReference type="InterPro" id="IPR000725">
    <property type="entry name" value="Olfact_rcpt"/>
</dbReference>
<dbReference type="Ensembl" id="ENSGEVT00005019192.1">
    <property type="protein sequence ID" value="ENSGEVP00005018268.1"/>
    <property type="gene ID" value="ENSGEVG00005012851.1"/>
</dbReference>
<dbReference type="GO" id="GO:0004984">
    <property type="term" value="F:olfactory receptor activity"/>
    <property type="evidence" value="ECO:0007669"/>
    <property type="project" value="InterPro"/>
</dbReference>
<evidence type="ECO:0000256" key="1">
    <source>
        <dbReference type="ARBA" id="ARBA00002936"/>
    </source>
</evidence>
<dbReference type="InterPro" id="IPR000276">
    <property type="entry name" value="GPCR_Rhodpsn"/>
</dbReference>
<dbReference type="GeneTree" id="ENSGT01140000282541"/>
<dbReference type="Pfam" id="PF13853">
    <property type="entry name" value="7tm_4"/>
    <property type="match status" value="1"/>
</dbReference>
<organism evidence="12 13">
    <name type="scientific">Gopherus evgoodei</name>
    <name type="common">Goodes thornscrub tortoise</name>
    <dbReference type="NCBI Taxonomy" id="1825980"/>
    <lineage>
        <taxon>Eukaryota</taxon>
        <taxon>Metazoa</taxon>
        <taxon>Chordata</taxon>
        <taxon>Craniata</taxon>
        <taxon>Vertebrata</taxon>
        <taxon>Euteleostomi</taxon>
        <taxon>Archelosauria</taxon>
        <taxon>Testudinata</taxon>
        <taxon>Testudines</taxon>
        <taxon>Cryptodira</taxon>
        <taxon>Durocryptodira</taxon>
        <taxon>Testudinoidea</taxon>
        <taxon>Testudinidae</taxon>
        <taxon>Gopherus</taxon>
    </lineage>
</organism>
<dbReference type="CDD" id="cd15419">
    <property type="entry name" value="7tmA_OR9K2-like"/>
    <property type="match status" value="1"/>
</dbReference>
<sequence>RNGWLPLVHTLLWDGKQQADMDNRNHSVVTRFFTLMGFGGHPELQVFLSFLFLVLYTVTLVGNVGMIAIIRADSRLHTPMYFFLKNLSFLDLCYSSVIAPKALLCFLTEHRTISYNGCAAQMFFFSFFGTTETFILAVMAYDRFVAICNPLRYPITMSKRTCVRLVAGSYFAGCLNCSIQTGFTFTLSFCGPGKIDHFFCDVPAVMKASCSDTFASEMAMLAVCGFIIVSTGLVILISYGFIITTVMRIPSAEGRHRAFSTCATHLVTVSLFYGTIFFMYAQPGAISSPGQSKVVSVFYTIVIPMLNPLIYSLRNKEVKGALRKQLTKKVLW</sequence>
<keyword evidence="10" id="KW-0552">Olfaction</keyword>
<feature type="transmembrane region" description="Helical" evidence="10">
    <location>
        <begin position="119"/>
        <end position="141"/>
    </location>
</feature>
<evidence type="ECO:0000256" key="2">
    <source>
        <dbReference type="ARBA" id="ARBA00004141"/>
    </source>
</evidence>
<keyword evidence="5 9" id="KW-0297">G-protein coupled receptor</keyword>
<evidence type="ECO:0000256" key="6">
    <source>
        <dbReference type="ARBA" id="ARBA00023136"/>
    </source>
</evidence>
<reference evidence="12" key="3">
    <citation type="submission" date="2025-09" db="UniProtKB">
        <authorList>
            <consortium name="Ensembl"/>
        </authorList>
    </citation>
    <scope>IDENTIFICATION</scope>
</reference>
<dbReference type="PRINTS" id="PR00237">
    <property type="entry name" value="GPCRRHODOPSN"/>
</dbReference>
<evidence type="ECO:0000256" key="3">
    <source>
        <dbReference type="ARBA" id="ARBA00022692"/>
    </source>
</evidence>
<dbReference type="InterPro" id="IPR017452">
    <property type="entry name" value="GPCR_Rhodpsn_7TM"/>
</dbReference>
<comment type="function">
    <text evidence="1">Odorant receptor.</text>
</comment>
<comment type="subcellular location">
    <subcellularLocation>
        <location evidence="10">Cell membrane</location>
        <topology evidence="10">Multi-pass membrane protein</topology>
    </subcellularLocation>
    <subcellularLocation>
        <location evidence="2">Membrane</location>
        <topology evidence="2">Multi-pass membrane protein</topology>
    </subcellularLocation>
</comment>
<keyword evidence="13" id="KW-1185">Reference proteome</keyword>
<dbReference type="Proteomes" id="UP000694390">
    <property type="component" value="Chromosome 21"/>
</dbReference>
<reference evidence="12" key="1">
    <citation type="submission" date="2019-06" db="EMBL/GenBank/DDBJ databases">
        <title>G10K-VGP Goodes thornscrub tortoise genome, primary haplotype.</title>
        <authorList>
            <person name="Murphy B."/>
            <person name="Edwards T."/>
            <person name="Rhie A."/>
            <person name="Koren S."/>
            <person name="Phillippy A."/>
            <person name="Fedrigo O."/>
            <person name="Haase B."/>
            <person name="Mountcastle J."/>
            <person name="Lewin H."/>
            <person name="Damas J."/>
            <person name="Howe K."/>
            <person name="Formenti G."/>
            <person name="Myers G."/>
            <person name="Durbin R."/>
            <person name="Jarvis E.D."/>
        </authorList>
    </citation>
    <scope>NUCLEOTIDE SEQUENCE [LARGE SCALE GENOMIC DNA]</scope>
</reference>
<evidence type="ECO:0000256" key="8">
    <source>
        <dbReference type="ARBA" id="ARBA00023224"/>
    </source>
</evidence>
<feature type="transmembrane region" description="Helical" evidence="10">
    <location>
        <begin position="294"/>
        <end position="313"/>
    </location>
</feature>
<keyword evidence="6 10" id="KW-0472">Membrane</keyword>
<dbReference type="SUPFAM" id="SSF81321">
    <property type="entry name" value="Family A G protein-coupled receptor-like"/>
    <property type="match status" value="1"/>
</dbReference>
<dbReference type="PROSITE" id="PS00237">
    <property type="entry name" value="G_PROTEIN_RECEP_F1_1"/>
    <property type="match status" value="1"/>
</dbReference>
<dbReference type="FunFam" id="1.20.1070.10:FF:000003">
    <property type="entry name" value="Olfactory receptor"/>
    <property type="match status" value="1"/>
</dbReference>
<protein>
    <recommendedName>
        <fullName evidence="10">Olfactory receptor</fullName>
    </recommendedName>
</protein>
<feature type="transmembrane region" description="Helical" evidence="10">
    <location>
        <begin position="219"/>
        <end position="246"/>
    </location>
</feature>
<evidence type="ECO:0000256" key="10">
    <source>
        <dbReference type="RuleBase" id="RU363047"/>
    </source>
</evidence>
<proteinExistence type="inferred from homology"/>
<feature type="transmembrane region" description="Helical" evidence="10">
    <location>
        <begin position="82"/>
        <end position="99"/>
    </location>
</feature>
<dbReference type="Gene3D" id="1.20.1070.10">
    <property type="entry name" value="Rhodopsin 7-helix transmembrane proteins"/>
    <property type="match status" value="1"/>
</dbReference>
<dbReference type="AlphaFoldDB" id="A0A8C4WPU3"/>
<evidence type="ECO:0000256" key="4">
    <source>
        <dbReference type="ARBA" id="ARBA00022989"/>
    </source>
</evidence>
<accession>A0A8C4WPU3</accession>
<evidence type="ECO:0000256" key="9">
    <source>
        <dbReference type="RuleBase" id="RU000688"/>
    </source>
</evidence>
<feature type="domain" description="G-protein coupled receptors family 1 profile" evidence="11">
    <location>
        <begin position="62"/>
        <end position="311"/>
    </location>
</feature>
<evidence type="ECO:0000259" key="11">
    <source>
        <dbReference type="PROSITE" id="PS50262"/>
    </source>
</evidence>
<dbReference type="PROSITE" id="PS50262">
    <property type="entry name" value="G_PROTEIN_RECEP_F1_2"/>
    <property type="match status" value="1"/>
</dbReference>
<feature type="transmembrane region" description="Helical" evidence="10">
    <location>
        <begin position="162"/>
        <end position="183"/>
    </location>
</feature>
<keyword evidence="10" id="KW-1003">Cell membrane</keyword>
<evidence type="ECO:0000256" key="5">
    <source>
        <dbReference type="ARBA" id="ARBA00023040"/>
    </source>
</evidence>
<dbReference type="PANTHER" id="PTHR48018">
    <property type="entry name" value="OLFACTORY RECEPTOR"/>
    <property type="match status" value="1"/>
</dbReference>
<reference evidence="12" key="2">
    <citation type="submission" date="2025-08" db="UniProtKB">
        <authorList>
            <consortium name="Ensembl"/>
        </authorList>
    </citation>
    <scope>IDENTIFICATION</scope>
</reference>
<keyword evidence="10" id="KW-0716">Sensory transduction</keyword>
<evidence type="ECO:0000313" key="12">
    <source>
        <dbReference type="Ensembl" id="ENSGEVP00005018268.1"/>
    </source>
</evidence>
<feature type="transmembrane region" description="Helical" evidence="10">
    <location>
        <begin position="258"/>
        <end position="282"/>
    </location>
</feature>
<evidence type="ECO:0000313" key="13">
    <source>
        <dbReference type="Proteomes" id="UP000694390"/>
    </source>
</evidence>
<dbReference type="PRINTS" id="PR00245">
    <property type="entry name" value="OLFACTORYR"/>
</dbReference>
<keyword evidence="8 9" id="KW-0807">Transducer</keyword>